<gene>
    <name evidence="3" type="ORF">A2U01_0008498</name>
</gene>
<protein>
    <submittedName>
        <fullName evidence="3">Uncharacterized protein</fullName>
    </submittedName>
</protein>
<evidence type="ECO:0000313" key="3">
    <source>
        <dbReference type="EMBL" id="MCH87623.1"/>
    </source>
</evidence>
<evidence type="ECO:0000313" key="4">
    <source>
        <dbReference type="Proteomes" id="UP000265520"/>
    </source>
</evidence>
<comment type="caution">
    <text evidence="3">The sequence shown here is derived from an EMBL/GenBank/DDBJ whole genome shotgun (WGS) entry which is preliminary data.</text>
</comment>
<accession>A0A392MKC5</accession>
<dbReference type="AlphaFoldDB" id="A0A392MKC5"/>
<proteinExistence type="predicted"/>
<keyword evidence="4" id="KW-1185">Reference proteome</keyword>
<feature type="compositionally biased region" description="Low complexity" evidence="2">
    <location>
        <begin position="150"/>
        <end position="168"/>
    </location>
</feature>
<evidence type="ECO:0000256" key="1">
    <source>
        <dbReference type="SAM" id="Coils"/>
    </source>
</evidence>
<organism evidence="3 4">
    <name type="scientific">Trifolium medium</name>
    <dbReference type="NCBI Taxonomy" id="97028"/>
    <lineage>
        <taxon>Eukaryota</taxon>
        <taxon>Viridiplantae</taxon>
        <taxon>Streptophyta</taxon>
        <taxon>Embryophyta</taxon>
        <taxon>Tracheophyta</taxon>
        <taxon>Spermatophyta</taxon>
        <taxon>Magnoliopsida</taxon>
        <taxon>eudicotyledons</taxon>
        <taxon>Gunneridae</taxon>
        <taxon>Pentapetalae</taxon>
        <taxon>rosids</taxon>
        <taxon>fabids</taxon>
        <taxon>Fabales</taxon>
        <taxon>Fabaceae</taxon>
        <taxon>Papilionoideae</taxon>
        <taxon>50 kb inversion clade</taxon>
        <taxon>NPAAA clade</taxon>
        <taxon>Hologalegina</taxon>
        <taxon>IRL clade</taxon>
        <taxon>Trifolieae</taxon>
        <taxon>Trifolium</taxon>
    </lineage>
</organism>
<reference evidence="3 4" key="1">
    <citation type="journal article" date="2018" name="Front. Plant Sci.">
        <title>Red Clover (Trifolium pratense) and Zigzag Clover (T. medium) - A Picture of Genomic Similarities and Differences.</title>
        <authorList>
            <person name="Dluhosova J."/>
            <person name="Istvanek J."/>
            <person name="Nedelnik J."/>
            <person name="Repkova J."/>
        </authorList>
    </citation>
    <scope>NUCLEOTIDE SEQUENCE [LARGE SCALE GENOMIC DNA]</scope>
    <source>
        <strain evidence="4">cv. 10/8</strain>
        <tissue evidence="3">Leaf</tissue>
    </source>
</reference>
<feature type="compositionally biased region" description="Basic and acidic residues" evidence="2">
    <location>
        <begin position="23"/>
        <end position="37"/>
    </location>
</feature>
<dbReference type="Proteomes" id="UP000265520">
    <property type="component" value="Unassembled WGS sequence"/>
</dbReference>
<evidence type="ECO:0000256" key="2">
    <source>
        <dbReference type="SAM" id="MobiDB-lite"/>
    </source>
</evidence>
<name>A0A392MKC5_9FABA</name>
<sequence>MVLKYDEGEETEEDQPTFKRKRSEPEQVVKDSDKEQSAADMNTDADTNTEIDTVIEGVELATEIHKNKSHEITSLLHHLRKPNLNLQANKVHPYKYLNNIFKITKPNSEPEIPTSETEKIQEVEISQLSESQSSEQHIPKVLTETKITNSEPSTSELPLPEPSISEAPHISNPELAKICNKILDRMKNLHQLRYSFTDLDLYLESWNQLRKDIDEELSRVQNGDFNELIEFQQKTKNWVKEVNKEFETAHLKKKGRLSIPANFFDDTVATSQFWKENLGLLNSDLKMHLKFSLEPKTMFVKKDYVENPAFEAFKSEVKEELSAQKMNLQELKQDQREIRIKQVAMSAKQDEMSADLKAILSILSQK</sequence>
<feature type="region of interest" description="Disordered" evidence="2">
    <location>
        <begin position="148"/>
        <end position="168"/>
    </location>
</feature>
<feature type="coiled-coil region" evidence="1">
    <location>
        <begin position="314"/>
        <end position="341"/>
    </location>
</feature>
<dbReference type="EMBL" id="LXQA010012586">
    <property type="protein sequence ID" value="MCH87623.1"/>
    <property type="molecule type" value="Genomic_DNA"/>
</dbReference>
<feature type="region of interest" description="Disordered" evidence="2">
    <location>
        <begin position="1"/>
        <end position="47"/>
    </location>
</feature>
<keyword evidence="1" id="KW-0175">Coiled coil</keyword>